<dbReference type="Proteomes" id="UP000197097">
    <property type="component" value="Unassembled WGS sequence"/>
</dbReference>
<feature type="transmembrane region" description="Helical" evidence="1">
    <location>
        <begin position="335"/>
        <end position="354"/>
    </location>
</feature>
<keyword evidence="3" id="KW-1185">Reference proteome</keyword>
<feature type="transmembrane region" description="Helical" evidence="1">
    <location>
        <begin position="96"/>
        <end position="116"/>
    </location>
</feature>
<feature type="transmembrane region" description="Helical" evidence="1">
    <location>
        <begin position="227"/>
        <end position="247"/>
    </location>
</feature>
<accession>A0A246K4S0</accession>
<feature type="transmembrane region" description="Helical" evidence="1">
    <location>
        <begin position="155"/>
        <end position="174"/>
    </location>
</feature>
<feature type="transmembrane region" description="Helical" evidence="1">
    <location>
        <begin position="436"/>
        <end position="458"/>
    </location>
</feature>
<feature type="transmembrane region" description="Helical" evidence="1">
    <location>
        <begin position="267"/>
        <end position="287"/>
    </location>
</feature>
<feature type="transmembrane region" description="Helical" evidence="1">
    <location>
        <begin position="307"/>
        <end position="328"/>
    </location>
</feature>
<evidence type="ECO:0000313" key="2">
    <source>
        <dbReference type="EMBL" id="OWR00402.1"/>
    </source>
</evidence>
<keyword evidence="1" id="KW-0472">Membrane</keyword>
<feature type="transmembrane region" description="Helical" evidence="1">
    <location>
        <begin position="360"/>
        <end position="381"/>
    </location>
</feature>
<organism evidence="2 3">
    <name type="scientific">Sphingopyxis witflariensis</name>
    <dbReference type="NCBI Taxonomy" id="173675"/>
    <lineage>
        <taxon>Bacteria</taxon>
        <taxon>Pseudomonadati</taxon>
        <taxon>Pseudomonadota</taxon>
        <taxon>Alphaproteobacteria</taxon>
        <taxon>Sphingomonadales</taxon>
        <taxon>Sphingomonadaceae</taxon>
        <taxon>Sphingopyxis</taxon>
    </lineage>
</organism>
<dbReference type="EMBL" id="NISJ01000002">
    <property type="protein sequence ID" value="OWR00402.1"/>
    <property type="molecule type" value="Genomic_DNA"/>
</dbReference>
<gene>
    <name evidence="2" type="ORF">CDQ91_04085</name>
</gene>
<keyword evidence="1" id="KW-0812">Transmembrane</keyword>
<protein>
    <recommendedName>
        <fullName evidence="4">MFS transporter</fullName>
    </recommendedName>
</protein>
<dbReference type="Pfam" id="PF13347">
    <property type="entry name" value="MFS_2"/>
    <property type="match status" value="1"/>
</dbReference>
<comment type="caution">
    <text evidence="2">The sequence shown here is derived from an EMBL/GenBank/DDBJ whole genome shotgun (WGS) entry which is preliminary data.</text>
</comment>
<feature type="transmembrane region" description="Helical" evidence="1">
    <location>
        <begin position="402"/>
        <end position="424"/>
    </location>
</feature>
<sequence>MAALPSAVRAAFRSAWLVMASCISSGAEQSSGVGRFGALLSQACHALALGARTVTPNRLLPIAFGMTHAGKSLLWAGTDAFSFFILIKIVQIPPVAAGTLFVLSSFWNAMIDALWGNGIERVGTIRKALPGLCGLAGMLACFSFALLPWLPTGSMLATVVALFLFRTAFSLLDVPHNATAAALAHVHGHLIVARWRSTLSAVTALAIATAALPVVGAASASPRTAQIMFMTVAAVAFLLLVPLPWLVRTTRLMVVARPRVRETVPAVFSPGGFVLFCFAQMLGFAALASVGKAILHADALNERLFGYALLLIALARLAAIGLWAPLAAKIGSARALGFAYVASAAAALCLPAAIGQGPVSMMIVLALLGLSFGGVGLLAWSSFSELLALMRTGEDPAVAARAYGWFTSTSKIGLGFSGVLTGVWLSQVRGVGTQSLWSLVVPVAALCLASALMMWLGLVNGRRQLEKRWSEQQ</sequence>
<dbReference type="Gene3D" id="1.20.1250.20">
    <property type="entry name" value="MFS general substrate transporter like domains"/>
    <property type="match status" value="2"/>
</dbReference>
<evidence type="ECO:0000256" key="1">
    <source>
        <dbReference type="SAM" id="Phobius"/>
    </source>
</evidence>
<dbReference type="AlphaFoldDB" id="A0A246K4S0"/>
<evidence type="ECO:0000313" key="3">
    <source>
        <dbReference type="Proteomes" id="UP000197097"/>
    </source>
</evidence>
<reference evidence="2 3" key="1">
    <citation type="journal article" date="2002" name="Int. J. Syst. Evol. Microbiol.">
        <title>Sphingopyxis witflariensis sp. nov., isolated from activated sludge.</title>
        <authorList>
            <person name="Kampfer P."/>
            <person name="Witzenberger R."/>
            <person name="Denner E.B."/>
            <person name="Busse H.J."/>
            <person name="Neef A."/>
        </authorList>
    </citation>
    <scope>NUCLEOTIDE SEQUENCE [LARGE SCALE GENOMIC DNA]</scope>
    <source>
        <strain evidence="2 3">DSM 14551</strain>
    </source>
</reference>
<dbReference type="SUPFAM" id="SSF103473">
    <property type="entry name" value="MFS general substrate transporter"/>
    <property type="match status" value="1"/>
</dbReference>
<dbReference type="InterPro" id="IPR036259">
    <property type="entry name" value="MFS_trans_sf"/>
</dbReference>
<feature type="transmembrane region" description="Helical" evidence="1">
    <location>
        <begin position="195"/>
        <end position="215"/>
    </location>
</feature>
<evidence type="ECO:0008006" key="4">
    <source>
        <dbReference type="Google" id="ProtNLM"/>
    </source>
</evidence>
<proteinExistence type="predicted"/>
<name>A0A246K4S0_9SPHN</name>
<keyword evidence="1" id="KW-1133">Transmembrane helix</keyword>
<feature type="transmembrane region" description="Helical" evidence="1">
    <location>
        <begin position="128"/>
        <end position="149"/>
    </location>
</feature>